<keyword evidence="4" id="KW-1185">Reference proteome</keyword>
<feature type="compositionally biased region" description="Basic and acidic residues" evidence="1">
    <location>
        <begin position="282"/>
        <end position="294"/>
    </location>
</feature>
<sequence>MSNGEPTTYRVVAPRPTDEPAATTSADEKPSSTTTYTFSRTGQPAPVSTNFPVCNDDSVTFCQPQNMSDLYVGKTYYATWNPDKFPLNSTVTVKVLWANDSSQQTWSSDPTDNSWGFVSVDMKKDWMLGYNMYNLTFQALVFEGDSPSKKAEAYEGPQITLKNEPPRHLEPSPQTKVNKEGLMIGLPIGLGFVLIVVVGLLWGMKKHRTIGLGNIMGRRSKGYGAGKSRRQRLGLGKKGAIRLEEREAQSGGVYSDAGHGHRDSLGSLVSDDDIRPAPGGNHFRDEVQRQRTGR</sequence>
<evidence type="ECO:0000313" key="3">
    <source>
        <dbReference type="EMBL" id="PSN61164.1"/>
    </source>
</evidence>
<feature type="transmembrane region" description="Helical" evidence="2">
    <location>
        <begin position="181"/>
        <end position="202"/>
    </location>
</feature>
<evidence type="ECO:0000313" key="4">
    <source>
        <dbReference type="Proteomes" id="UP000240883"/>
    </source>
</evidence>
<feature type="region of interest" description="Disordered" evidence="1">
    <location>
        <begin position="221"/>
        <end position="294"/>
    </location>
</feature>
<reference evidence="3 4" key="1">
    <citation type="journal article" date="2018" name="Front. Microbiol.">
        <title>Genome-Wide Analysis of Corynespora cassiicola Leaf Fall Disease Putative Effectors.</title>
        <authorList>
            <person name="Lopez D."/>
            <person name="Ribeiro S."/>
            <person name="Label P."/>
            <person name="Fumanal B."/>
            <person name="Venisse J.S."/>
            <person name="Kohler A."/>
            <person name="de Oliveira R.R."/>
            <person name="Labutti K."/>
            <person name="Lipzen A."/>
            <person name="Lail K."/>
            <person name="Bauer D."/>
            <person name="Ohm R.A."/>
            <person name="Barry K.W."/>
            <person name="Spatafora J."/>
            <person name="Grigoriev I.V."/>
            <person name="Martin F.M."/>
            <person name="Pujade-Renaud V."/>
        </authorList>
    </citation>
    <scope>NUCLEOTIDE SEQUENCE [LARGE SCALE GENOMIC DNA]</scope>
    <source>
        <strain evidence="3 4">Philippines</strain>
    </source>
</reference>
<dbReference type="OrthoDB" id="4084551at2759"/>
<keyword evidence="2" id="KW-1133">Transmembrane helix</keyword>
<accession>A0A2T2N6W6</accession>
<evidence type="ECO:0000256" key="2">
    <source>
        <dbReference type="SAM" id="Phobius"/>
    </source>
</evidence>
<organism evidence="3 4">
    <name type="scientific">Corynespora cassiicola Philippines</name>
    <dbReference type="NCBI Taxonomy" id="1448308"/>
    <lineage>
        <taxon>Eukaryota</taxon>
        <taxon>Fungi</taxon>
        <taxon>Dikarya</taxon>
        <taxon>Ascomycota</taxon>
        <taxon>Pezizomycotina</taxon>
        <taxon>Dothideomycetes</taxon>
        <taxon>Pleosporomycetidae</taxon>
        <taxon>Pleosporales</taxon>
        <taxon>Corynesporascaceae</taxon>
        <taxon>Corynespora</taxon>
    </lineage>
</organism>
<dbReference type="Pfam" id="PF14610">
    <property type="entry name" value="Psg1"/>
    <property type="match status" value="1"/>
</dbReference>
<dbReference type="AlphaFoldDB" id="A0A2T2N6W6"/>
<dbReference type="InterPro" id="IPR028000">
    <property type="entry name" value="Pma1"/>
</dbReference>
<name>A0A2T2N6W6_CORCC</name>
<dbReference type="Proteomes" id="UP000240883">
    <property type="component" value="Unassembled WGS sequence"/>
</dbReference>
<keyword evidence="2" id="KW-0812">Transmembrane</keyword>
<proteinExistence type="predicted"/>
<gene>
    <name evidence="3" type="ORF">BS50DRAFT_155671</name>
</gene>
<feature type="region of interest" description="Disordered" evidence="1">
    <location>
        <begin position="1"/>
        <end position="43"/>
    </location>
</feature>
<dbReference type="EMBL" id="KZ678145">
    <property type="protein sequence ID" value="PSN61164.1"/>
    <property type="molecule type" value="Genomic_DNA"/>
</dbReference>
<evidence type="ECO:0000256" key="1">
    <source>
        <dbReference type="SAM" id="MobiDB-lite"/>
    </source>
</evidence>
<protein>
    <submittedName>
        <fullName evidence="3">Uncharacterized protein</fullName>
    </submittedName>
</protein>
<keyword evidence="2" id="KW-0472">Membrane</keyword>
<feature type="compositionally biased region" description="Polar residues" evidence="1">
    <location>
        <begin position="31"/>
        <end position="43"/>
    </location>
</feature>